<protein>
    <submittedName>
        <fullName evidence="2">Similar to Saccharomyces cerevisiae YLR363C NMD4 Protein interacting with Nam7p, may be involved in the nonsense-mediated mRNA decay pathway</fullName>
    </submittedName>
</protein>
<dbReference type="OrthoDB" id="5361617at2759"/>
<organism evidence="2 3">
    <name type="scientific">Maudiozyma saulgeensis</name>
    <dbReference type="NCBI Taxonomy" id="1789683"/>
    <lineage>
        <taxon>Eukaryota</taxon>
        <taxon>Fungi</taxon>
        <taxon>Dikarya</taxon>
        <taxon>Ascomycota</taxon>
        <taxon>Saccharomycotina</taxon>
        <taxon>Saccharomycetes</taxon>
        <taxon>Saccharomycetales</taxon>
        <taxon>Saccharomycetaceae</taxon>
        <taxon>Maudiozyma</taxon>
    </lineage>
</organism>
<evidence type="ECO:0000313" key="3">
    <source>
        <dbReference type="Proteomes" id="UP000196158"/>
    </source>
</evidence>
<accession>A0A1X7RAG3</accession>
<dbReference type="Proteomes" id="UP000196158">
    <property type="component" value="Unassembled WGS sequence"/>
</dbReference>
<evidence type="ECO:0000313" key="2">
    <source>
        <dbReference type="EMBL" id="SMN22658.1"/>
    </source>
</evidence>
<dbReference type="EMBL" id="FXLY01000013">
    <property type="protein sequence ID" value="SMN22658.1"/>
    <property type="molecule type" value="Genomic_DNA"/>
</dbReference>
<reference evidence="2 3" key="1">
    <citation type="submission" date="2017-04" db="EMBL/GenBank/DDBJ databases">
        <authorList>
            <person name="Afonso C.L."/>
            <person name="Miller P.J."/>
            <person name="Scott M.A."/>
            <person name="Spackman E."/>
            <person name="Goraichik I."/>
            <person name="Dimitrov K.M."/>
            <person name="Suarez D.L."/>
            <person name="Swayne D.E."/>
        </authorList>
    </citation>
    <scope>NUCLEOTIDE SEQUENCE [LARGE SCALE GENOMIC DNA]</scope>
</reference>
<gene>
    <name evidence="2" type="ORF">KASA_0F00649G</name>
</gene>
<proteinExistence type="predicted"/>
<sequence>MSQYNFVVDASAFEKGLGNIRRWCNGPSDKLSINLYIPTFTLKELDFLQHRRKSFAAKESLKYIDTLTNIPSYNNGHDDESLQNVDIIVEYPEILDSISWDEVNVNQVGSLDRLPRRLKNLLKSAAYKCLDMDDNDSLRWVLLTEDPQIRDAAKLCDIPSCSIVDVDNILSKELNLKSFQNSEKFNKMIKKNGTKQQDENGDDIVMTDFNKTMYASRENGKLWTP</sequence>
<evidence type="ECO:0000259" key="1">
    <source>
        <dbReference type="SMART" id="SM00670"/>
    </source>
</evidence>
<dbReference type="InterPro" id="IPR002716">
    <property type="entry name" value="PIN_dom"/>
</dbReference>
<dbReference type="SMART" id="SM00670">
    <property type="entry name" value="PINc"/>
    <property type="match status" value="1"/>
</dbReference>
<name>A0A1X7RAG3_9SACH</name>
<keyword evidence="3" id="KW-1185">Reference proteome</keyword>
<feature type="domain" description="PIN" evidence="1">
    <location>
        <begin position="4"/>
        <end position="151"/>
    </location>
</feature>
<dbReference type="AlphaFoldDB" id="A0A1X7RAG3"/>